<dbReference type="HAMAP" id="MF_01401">
    <property type="entry name" value="MsrA"/>
    <property type="match status" value="1"/>
</dbReference>
<evidence type="ECO:0000256" key="1">
    <source>
        <dbReference type="ARBA" id="ARBA00023002"/>
    </source>
</evidence>
<dbReference type="Pfam" id="PF01625">
    <property type="entry name" value="PMSR"/>
    <property type="match status" value="1"/>
</dbReference>
<evidence type="ECO:0000259" key="5">
    <source>
        <dbReference type="Pfam" id="PF01625"/>
    </source>
</evidence>
<keyword evidence="7" id="KW-1185">Reference proteome</keyword>
<dbReference type="Proteomes" id="UP001139333">
    <property type="component" value="Unassembled WGS sequence"/>
</dbReference>
<reference evidence="6" key="1">
    <citation type="submission" date="2022-01" db="EMBL/GenBank/DDBJ databases">
        <title>Whole genome-based taxonomy of the Shewanellaceae.</title>
        <authorList>
            <person name="Martin-Rodriguez A.J."/>
        </authorList>
    </citation>
    <scope>NUCLEOTIDE SEQUENCE</scope>
    <source>
        <strain evidence="6">DSM 16422</strain>
    </source>
</reference>
<protein>
    <recommendedName>
        <fullName evidence="4">Peptide methionine sulfoxide reductase MsrA</fullName>
        <shortName evidence="4">Protein-methionine-S-oxide reductase</shortName>
        <ecNumber evidence="4">1.8.4.11</ecNumber>
    </recommendedName>
    <alternativeName>
        <fullName evidence="4">Peptide-methionine (S)-S-oxide reductase</fullName>
        <shortName evidence="4">Peptide Met(O) reductase</shortName>
    </alternativeName>
</protein>
<dbReference type="NCBIfam" id="TIGR00401">
    <property type="entry name" value="msrA"/>
    <property type="match status" value="1"/>
</dbReference>
<feature type="domain" description="Peptide methionine sulphoxide reductase MsrA" evidence="5">
    <location>
        <begin position="4"/>
        <end position="155"/>
    </location>
</feature>
<dbReference type="AlphaFoldDB" id="A0A9X1ZI01"/>
<comment type="function">
    <text evidence="4">Has an important function as a repair enzyme for proteins that have been inactivated by oxidation. Catalyzes the reversible oxidation-reduction of methionine sulfoxide in proteins to methionine.</text>
</comment>
<comment type="catalytic activity">
    <reaction evidence="3 4">
        <text>[thioredoxin]-disulfide + L-methionine + H2O = L-methionine (S)-S-oxide + [thioredoxin]-dithiol</text>
        <dbReference type="Rhea" id="RHEA:19993"/>
        <dbReference type="Rhea" id="RHEA-COMP:10698"/>
        <dbReference type="Rhea" id="RHEA-COMP:10700"/>
        <dbReference type="ChEBI" id="CHEBI:15377"/>
        <dbReference type="ChEBI" id="CHEBI:29950"/>
        <dbReference type="ChEBI" id="CHEBI:50058"/>
        <dbReference type="ChEBI" id="CHEBI:57844"/>
        <dbReference type="ChEBI" id="CHEBI:58772"/>
        <dbReference type="EC" id="1.8.4.11"/>
    </reaction>
</comment>
<name>A0A9X1ZI01_9GAMM</name>
<accession>A0A9X1ZI01</accession>
<sequence length="159" mass="17970">MALATFGAGCFWGVEYFFREINGVINATCGYMGGKDSATTYSEVKTGTTGHAEVVQVEFDPELVSYEELLDVFWKNHNPTQLNMQGGDIGNQYRSTIFFHDKQQKALAEASKLALARSGKWGQRHIVTEIVPLQTFYIAEEYHQNYLEKNNLPSCHISY</sequence>
<gene>
    <name evidence="4 6" type="primary">msrA</name>
    <name evidence="6" type="ORF">L2672_08230</name>
</gene>
<evidence type="ECO:0000256" key="2">
    <source>
        <dbReference type="ARBA" id="ARBA00047806"/>
    </source>
</evidence>
<dbReference type="SUPFAM" id="SSF55068">
    <property type="entry name" value="Peptide methionine sulfoxide reductase"/>
    <property type="match status" value="1"/>
</dbReference>
<keyword evidence="1 4" id="KW-0560">Oxidoreductase</keyword>
<comment type="similarity">
    <text evidence="4">Belongs to the MsrA Met sulfoxide reductase family.</text>
</comment>
<evidence type="ECO:0000256" key="4">
    <source>
        <dbReference type="HAMAP-Rule" id="MF_01401"/>
    </source>
</evidence>
<evidence type="ECO:0000313" key="7">
    <source>
        <dbReference type="Proteomes" id="UP001139333"/>
    </source>
</evidence>
<comment type="catalytic activity">
    <reaction evidence="2 4">
        <text>L-methionyl-[protein] + [thioredoxin]-disulfide + H2O = L-methionyl-(S)-S-oxide-[protein] + [thioredoxin]-dithiol</text>
        <dbReference type="Rhea" id="RHEA:14217"/>
        <dbReference type="Rhea" id="RHEA-COMP:10698"/>
        <dbReference type="Rhea" id="RHEA-COMP:10700"/>
        <dbReference type="Rhea" id="RHEA-COMP:12313"/>
        <dbReference type="Rhea" id="RHEA-COMP:12315"/>
        <dbReference type="ChEBI" id="CHEBI:15377"/>
        <dbReference type="ChEBI" id="CHEBI:16044"/>
        <dbReference type="ChEBI" id="CHEBI:29950"/>
        <dbReference type="ChEBI" id="CHEBI:44120"/>
        <dbReference type="ChEBI" id="CHEBI:50058"/>
        <dbReference type="EC" id="1.8.4.11"/>
    </reaction>
</comment>
<dbReference type="RefSeq" id="WP_248995347.1">
    <property type="nucleotide sequence ID" value="NZ_JAKIKP010000004.1"/>
</dbReference>
<proteinExistence type="inferred from homology"/>
<dbReference type="GO" id="GO:0008113">
    <property type="term" value="F:peptide-methionine (S)-S-oxide reductase activity"/>
    <property type="evidence" value="ECO:0007669"/>
    <property type="project" value="UniProtKB-UniRule"/>
</dbReference>
<dbReference type="EMBL" id="JAKIKP010000004">
    <property type="protein sequence ID" value="MCL1142674.1"/>
    <property type="molecule type" value="Genomic_DNA"/>
</dbReference>
<dbReference type="PANTHER" id="PTHR43774:SF1">
    <property type="entry name" value="PEPTIDE METHIONINE SULFOXIDE REDUCTASE MSRA 2"/>
    <property type="match status" value="1"/>
</dbReference>
<evidence type="ECO:0000313" key="6">
    <source>
        <dbReference type="EMBL" id="MCL1142674.1"/>
    </source>
</evidence>
<dbReference type="InterPro" id="IPR002569">
    <property type="entry name" value="Met_Sox_Rdtase_MsrA_dom"/>
</dbReference>
<comment type="caution">
    <text evidence="6">The sequence shown here is derived from an EMBL/GenBank/DDBJ whole genome shotgun (WGS) entry which is preliminary data.</text>
</comment>
<dbReference type="InterPro" id="IPR036509">
    <property type="entry name" value="Met_Sox_Rdtase_MsrA_sf"/>
</dbReference>
<dbReference type="Gene3D" id="3.30.1060.10">
    <property type="entry name" value="Peptide methionine sulphoxide reductase MsrA"/>
    <property type="match status" value="1"/>
</dbReference>
<feature type="active site" evidence="4">
    <location>
        <position position="10"/>
    </location>
</feature>
<organism evidence="6 7">
    <name type="scientific">Shewanella gaetbuli</name>
    <dbReference type="NCBI Taxonomy" id="220752"/>
    <lineage>
        <taxon>Bacteria</taxon>
        <taxon>Pseudomonadati</taxon>
        <taxon>Pseudomonadota</taxon>
        <taxon>Gammaproteobacteria</taxon>
        <taxon>Alteromonadales</taxon>
        <taxon>Shewanellaceae</taxon>
        <taxon>Shewanella</taxon>
    </lineage>
</organism>
<evidence type="ECO:0000256" key="3">
    <source>
        <dbReference type="ARBA" id="ARBA00048782"/>
    </source>
</evidence>
<dbReference type="EC" id="1.8.4.11" evidence="4"/>
<dbReference type="PANTHER" id="PTHR43774">
    <property type="entry name" value="PEPTIDE METHIONINE SULFOXIDE REDUCTASE"/>
    <property type="match status" value="1"/>
</dbReference>